<dbReference type="AlphaFoldDB" id="A0A2H1H9Y9"/>
<reference evidence="3" key="1">
    <citation type="submission" date="2017-05" db="EMBL/GenBank/DDBJ databases">
        <authorList>
            <person name="Song R."/>
            <person name="Chenine A.L."/>
            <person name="Ruprecht R.M."/>
        </authorList>
    </citation>
    <scope>NUCLEOTIDE SEQUENCE [LARGE SCALE GENOMIC DNA]</scope>
</reference>
<feature type="compositionally biased region" description="Pro residues" evidence="1">
    <location>
        <begin position="66"/>
        <end position="75"/>
    </location>
</feature>
<organism evidence="2 3">
    <name type="scientific">Zymoseptoria tritici ST99CH_1E4</name>
    <dbReference type="NCBI Taxonomy" id="1276532"/>
    <lineage>
        <taxon>Eukaryota</taxon>
        <taxon>Fungi</taxon>
        <taxon>Dikarya</taxon>
        <taxon>Ascomycota</taxon>
        <taxon>Pezizomycotina</taxon>
        <taxon>Dothideomycetes</taxon>
        <taxon>Dothideomycetidae</taxon>
        <taxon>Mycosphaerellales</taxon>
        <taxon>Mycosphaerellaceae</taxon>
        <taxon>Zymoseptoria</taxon>
    </lineage>
</organism>
<evidence type="ECO:0000313" key="3">
    <source>
        <dbReference type="Proteomes" id="UP000245764"/>
    </source>
</evidence>
<proteinExistence type="predicted"/>
<feature type="region of interest" description="Disordered" evidence="1">
    <location>
        <begin position="57"/>
        <end position="97"/>
    </location>
</feature>
<evidence type="ECO:0000313" key="2">
    <source>
        <dbReference type="EMBL" id="SMR62593.1"/>
    </source>
</evidence>
<protein>
    <submittedName>
        <fullName evidence="2">Uncharacterized protein</fullName>
    </submittedName>
</protein>
<accession>A0A2H1H9Y9</accession>
<dbReference type="Proteomes" id="UP000245764">
    <property type="component" value="Chromosome 18"/>
</dbReference>
<evidence type="ECO:0000256" key="1">
    <source>
        <dbReference type="SAM" id="MobiDB-lite"/>
    </source>
</evidence>
<gene>
    <name evidence="2" type="ORF">ZT1E4_G11909</name>
</gene>
<dbReference type="EMBL" id="LT854270">
    <property type="protein sequence ID" value="SMR62593.1"/>
    <property type="molecule type" value="Genomic_DNA"/>
</dbReference>
<name>A0A2H1H9Y9_ZYMTR</name>
<sequence length="97" mass="10302">MQLLFTTVISAGFQIQLSNNLDNINLSNDSGSNLNLSNLSNSDLSRELFRTTLLPALTSPISPSTPSSPPAPTLPSPSHSSQKPPFAKPTLSRWPAG</sequence>